<comment type="caution">
    <text evidence="1">The sequence shown here is derived from an EMBL/GenBank/DDBJ whole genome shotgun (WGS) entry which is preliminary data.</text>
</comment>
<evidence type="ECO:0000313" key="1">
    <source>
        <dbReference type="EMBL" id="KAJ1679563.1"/>
    </source>
</evidence>
<organism evidence="1 2">
    <name type="scientific">Spiromyces aspiralis</name>
    <dbReference type="NCBI Taxonomy" id="68401"/>
    <lineage>
        <taxon>Eukaryota</taxon>
        <taxon>Fungi</taxon>
        <taxon>Fungi incertae sedis</taxon>
        <taxon>Zoopagomycota</taxon>
        <taxon>Kickxellomycotina</taxon>
        <taxon>Kickxellomycetes</taxon>
        <taxon>Kickxellales</taxon>
        <taxon>Kickxellaceae</taxon>
        <taxon>Spiromyces</taxon>
    </lineage>
</organism>
<sequence>MILLEPDSYVLEKSLLSCFMSAKREVVDIKLVDFDNVVYHLATPDNELPSVLTLSVQLPCYSKAVEYGAGEILQREYGEYLSAETRQGYDVTFRFDLDQVGAEEAERLARKLSSVKRRIISAPFERAIEYWESKPENAGPLMGLPYREKEELYVQAHADRITVIFSVLFKEEMDQVFGRVFLQEFVDVRRQGVLPNAPQVLYSNREPPLEIREVVKPVAGENRGYVTFILTPRHFADAEVREKTVSQIPLFRDYLQYHIKCAKAYMHSRMRTRVSEFLKVLNRAKPDHSTTAEKRTAR</sequence>
<keyword evidence="2" id="KW-1185">Reference proteome</keyword>
<dbReference type="Proteomes" id="UP001145114">
    <property type="component" value="Unassembled WGS sequence"/>
</dbReference>
<gene>
    <name evidence="1" type="primary">ARC35</name>
    <name evidence="1" type="ORF">EV182_001794</name>
</gene>
<reference evidence="1" key="1">
    <citation type="submission" date="2022-06" db="EMBL/GenBank/DDBJ databases">
        <title>Phylogenomic reconstructions and comparative analyses of Kickxellomycotina fungi.</title>
        <authorList>
            <person name="Reynolds N.K."/>
            <person name="Stajich J.E."/>
            <person name="Barry K."/>
            <person name="Grigoriev I.V."/>
            <person name="Crous P."/>
            <person name="Smith M.E."/>
        </authorList>
    </citation>
    <scope>NUCLEOTIDE SEQUENCE</scope>
    <source>
        <strain evidence="1">RSA 2271</strain>
    </source>
</reference>
<evidence type="ECO:0000313" key="2">
    <source>
        <dbReference type="Proteomes" id="UP001145114"/>
    </source>
</evidence>
<accession>A0ACC1HUZ2</accession>
<protein>
    <submittedName>
        <fullName evidence="1">Arp complex subunit</fullName>
    </submittedName>
</protein>
<dbReference type="EMBL" id="JAMZIH010000305">
    <property type="protein sequence ID" value="KAJ1679563.1"/>
    <property type="molecule type" value="Genomic_DNA"/>
</dbReference>
<name>A0ACC1HUZ2_9FUNG</name>
<proteinExistence type="predicted"/>